<feature type="region of interest" description="Disordered" evidence="1">
    <location>
        <begin position="639"/>
        <end position="1267"/>
    </location>
</feature>
<evidence type="ECO:0000256" key="2">
    <source>
        <dbReference type="SAM" id="Phobius"/>
    </source>
</evidence>
<sequence length="2069" mass="224352">MAPKHMVFDGVAIFWTAFASLWTALLVGGMAFLWMRRDMPILRIRGLPLSFGAVVCLHLYWIACQLGTSYGHLMPNGVEFWIMGIYLPFGIALFHASNSRFLHVAKAQMKYAQTQRVKKQPEEKSRWPLVAKFRSSDYTTKMMIVVCAGMTFQFFLTLVMYLVSYKFHLSFGVAGTEVTGTPDQITRERSRGWEWWPSVFWQIFWAWIVAPYILWQSRGIRDTQGWRFQTVACCLASLHAAPMWIVALNVDAMAVVNKYFIPPQWIAVLRHQSLRQETLELIALWESGKKNTTGAGKSFVSGSTKTSGKGSFVSWRQMSEVEKGGSFDAAAIAGGLLTMDALEYALKKNPAPLQHFSALKDFSGENIAFLTSVSSWKTSLRSENVPATTLNGRQSLSIEPCATNQQDRLREQFNQALRIYTEFISQRDAEFSINISSGDLRRIESVFEQAARSVHGEKSPKPTATPFDDWAAPKGAESVSMSSEKGIIGAAARDADDTSDTGSTIGEGAYYWGDIPDGFDETVFDDAETSIKYLVLTNTWPKFVKDRRTSFDSAESNESYDTLIDMVVRRTQAFAKEPTQSDIPVDTDAPADVPADVAPAADPDTKDDASVDDAPATAAKSAAPTNGLLAIEAAPNANALKDDDTSDKDVSLADDSTTSKDEVSFPSPAGDDSGNDVKAHEDASAPASEEAVAERGGEDTEPAARGVDAAAKAAEEDEPVVEKAEEKPEDEAEPRETVETNGVVSTEDPETHEETKDQSIDVLSADSTDTPAAAGESTGETPAKGDDESSKETVTTEIPESEPANAQDADASELNAEPAKASKVDDVVQERSVSPVADSVPEPTPVTNADRSEDTVNNDASEAGSVDDALPGDDPARDLESAEKTEDTSNKVKISDDPREEPEPAADYYHTHSPEPETHDEVDVEPTTEREGSVLANDQDVPVPEEVSKPESAAVDNGDATESEKPVISGAEEDTEVNQNAKPSVPVVAEEPTPVANDEISAPKEPGTAQEKDTPSIAADSEHEEEKTTSPLVVDDSPASVVEVNHDVDGAFPSAHVGTAIEDDKRTPQHDASDQKASEHADIETSSPAATTDVPLEDDKLESAVEVVAEKPSDVEEAPEAVSAEKTVGSNPSEGPHETVEADEVLEESEKPVEASQPESTLVSAPADEESEPQVALSTQSVEPDEDDAPATEDAGRRSGSPGLAVDDQDELLNPAQLSATRPETELEESDSIEANAAVESKDAQVTTSDLTTKPMDALEVEEAPGPIEVAAQADSIVERAVTDGDVGLTRSFGDASSVAVEPTVLDKASESAASDSPKEASEPEVVVSSAATNLRQSTKDSHAPDNNVAGSSTYERSVGSEPNSSSPEEESFFGIPEDTALDDEADLHSGESPGTAKVSSLHGEADQSADRQPPILGGERSIPVEESHEESSRAINEPSSSLVDPDTPIPSIERDYDSSDDEADDFEADAKYEQQRSYALPEETPEPIEATTRSPAPETATTPSVEPFIRDLDYVDEESKVEELLSIIKPQDASVELRSAERSVSSSLDGGSAQPDDEEAFSTRDLSPADSAVDKTSIPDYYNTRSRSPTQVSEKSNLDAVVDPETGHEHVQQQDRPVSPVAPEYFEDTAVKSFCNDVDELEPPIAVGQINFTAVPAEADNLVPMPLKTRNDALAEDLAVAYDDWDTSPDASVDGESRFSSKKTPWDAAHVEHESDDLAAAGLELSDDEDEFHLESTRLRSEPAKRTYDLPSMSPTKSSYDLPSKSPTKSTYDLPSMSPTKSNHDLPSFSRAAEPASVDGYDSRESSEQPRSLDLYQADDLNEFSHQKPREKSTNWQLPEDEESERHRHFRTHLPTSSDMNPANSTVLTDIRGQETVFEDGAYSTDASEFDSEVEAEAEMAAMKRSVTSPTERFDGFVREQTIRVVDEPNSGPKSSEMTPRAVQPTPLLLPRSEMRDAEPSPLALRYSQSSSPTRGLAYSKHNPDRARTPPDFDPEAFMPKDVTNVPWHARHDSVPVSLRSQSTLDTAASSPVHSALHADRKRVWDRDWGMGNYQGGRHRLVDRLWEM</sequence>
<evidence type="ECO:0000313" key="4">
    <source>
        <dbReference type="Proteomes" id="UP000045706"/>
    </source>
</evidence>
<feature type="compositionally biased region" description="Low complexity" evidence="1">
    <location>
        <begin position="983"/>
        <end position="996"/>
    </location>
</feature>
<feature type="compositionally biased region" description="Basic and acidic residues" evidence="1">
    <location>
        <begin position="909"/>
        <end position="932"/>
    </location>
</feature>
<feature type="compositionally biased region" description="Basic and acidic residues" evidence="1">
    <location>
        <begin position="874"/>
        <end position="897"/>
    </location>
</feature>
<feature type="compositionally biased region" description="Basic and acidic residues" evidence="1">
    <location>
        <begin position="1824"/>
        <end position="1834"/>
    </location>
</feature>
<dbReference type="EMBL" id="CVQI01009224">
    <property type="protein sequence ID" value="CRK18695.1"/>
    <property type="molecule type" value="Genomic_DNA"/>
</dbReference>
<feature type="region of interest" description="Disordered" evidence="1">
    <location>
        <begin position="1926"/>
        <end position="2001"/>
    </location>
</feature>
<proteinExistence type="predicted"/>
<feature type="transmembrane region" description="Helical" evidence="2">
    <location>
        <begin position="47"/>
        <end position="68"/>
    </location>
</feature>
<feature type="compositionally biased region" description="Low complexity" evidence="1">
    <location>
        <begin position="1356"/>
        <end position="1378"/>
    </location>
</feature>
<feature type="compositionally biased region" description="Polar residues" evidence="1">
    <location>
        <begin position="845"/>
        <end position="860"/>
    </location>
</feature>
<keyword evidence="2" id="KW-0812">Transmembrane</keyword>
<feature type="compositionally biased region" description="Polar residues" evidence="1">
    <location>
        <begin position="1434"/>
        <end position="1443"/>
    </location>
</feature>
<feature type="region of interest" description="Disordered" evidence="1">
    <location>
        <begin position="577"/>
        <end position="622"/>
    </location>
</feature>
<feature type="compositionally biased region" description="Basic and acidic residues" evidence="1">
    <location>
        <begin position="1010"/>
        <end position="1028"/>
    </location>
</feature>
<feature type="compositionally biased region" description="Basic and acidic residues" evidence="1">
    <location>
        <begin position="820"/>
        <end position="829"/>
    </location>
</feature>
<feature type="transmembrane region" description="Helical" evidence="2">
    <location>
        <begin position="80"/>
        <end position="96"/>
    </location>
</feature>
<feature type="region of interest" description="Disordered" evidence="1">
    <location>
        <begin position="453"/>
        <end position="474"/>
    </location>
</feature>
<feature type="compositionally biased region" description="Acidic residues" evidence="1">
    <location>
        <begin position="1459"/>
        <end position="1468"/>
    </location>
</feature>
<reference evidence="4" key="1">
    <citation type="submission" date="2015-05" db="EMBL/GenBank/DDBJ databases">
        <authorList>
            <person name="Fogelqvist Johan"/>
        </authorList>
    </citation>
    <scope>NUCLEOTIDE SEQUENCE [LARGE SCALE GENOMIC DNA]</scope>
</reference>
<feature type="transmembrane region" description="Helical" evidence="2">
    <location>
        <begin position="226"/>
        <end position="247"/>
    </location>
</feature>
<feature type="compositionally biased region" description="Polar residues" evidence="1">
    <location>
        <begin position="1754"/>
        <end position="1782"/>
    </location>
</feature>
<keyword evidence="2" id="KW-0472">Membrane</keyword>
<feature type="transmembrane region" description="Helical" evidence="2">
    <location>
        <begin position="12"/>
        <end position="35"/>
    </location>
</feature>
<feature type="region of interest" description="Disordered" evidence="1">
    <location>
        <begin position="1287"/>
        <end position="1510"/>
    </location>
</feature>
<feature type="compositionally biased region" description="Basic and acidic residues" evidence="1">
    <location>
        <begin position="1983"/>
        <end position="1992"/>
    </location>
</feature>
<feature type="region of interest" description="Disordered" evidence="1">
    <location>
        <begin position="1685"/>
        <end position="1710"/>
    </location>
</feature>
<feature type="compositionally biased region" description="Basic and acidic residues" evidence="1">
    <location>
        <begin position="1097"/>
        <end position="1114"/>
    </location>
</feature>
<dbReference type="InterPro" id="IPR044926">
    <property type="entry name" value="RGS_subdomain_2"/>
</dbReference>
<evidence type="ECO:0000313" key="3">
    <source>
        <dbReference type="EMBL" id="CRK18695.1"/>
    </source>
</evidence>
<feature type="compositionally biased region" description="Basic and acidic residues" evidence="1">
    <location>
        <begin position="1062"/>
        <end position="1083"/>
    </location>
</feature>
<dbReference type="SUPFAM" id="SSF48097">
    <property type="entry name" value="Regulator of G-protein signaling, RGS"/>
    <property type="match status" value="1"/>
</dbReference>
<feature type="transmembrane region" description="Helical" evidence="2">
    <location>
        <begin position="195"/>
        <end position="214"/>
    </location>
</feature>
<dbReference type="InterPro" id="IPR036305">
    <property type="entry name" value="RGS_sf"/>
</dbReference>
<organism evidence="3 4">
    <name type="scientific">Verticillium longisporum</name>
    <name type="common">Verticillium dahliae var. longisporum</name>
    <dbReference type="NCBI Taxonomy" id="100787"/>
    <lineage>
        <taxon>Eukaryota</taxon>
        <taxon>Fungi</taxon>
        <taxon>Dikarya</taxon>
        <taxon>Ascomycota</taxon>
        <taxon>Pezizomycotina</taxon>
        <taxon>Sordariomycetes</taxon>
        <taxon>Hypocreomycetidae</taxon>
        <taxon>Glomerellales</taxon>
        <taxon>Plectosphaerellaceae</taxon>
        <taxon>Verticillium</taxon>
    </lineage>
</organism>
<evidence type="ECO:0000256" key="1">
    <source>
        <dbReference type="SAM" id="MobiDB-lite"/>
    </source>
</evidence>
<accession>A0A0G4LAG7</accession>
<feature type="transmembrane region" description="Helical" evidence="2">
    <location>
        <begin position="142"/>
        <end position="163"/>
    </location>
</feature>
<gene>
    <name evidence="3" type="ORF">BN1723_011659</name>
</gene>
<feature type="compositionally biased region" description="Basic and acidic residues" evidence="1">
    <location>
        <begin position="640"/>
        <end position="663"/>
    </location>
</feature>
<keyword evidence="2" id="KW-1133">Transmembrane helix</keyword>
<dbReference type="Gene3D" id="1.10.167.10">
    <property type="entry name" value="Regulator of G-protein Signalling 4, domain 2"/>
    <property type="match status" value="1"/>
</dbReference>
<feature type="compositionally biased region" description="Low complexity" evidence="1">
    <location>
        <begin position="584"/>
        <end position="602"/>
    </location>
</feature>
<feature type="compositionally biased region" description="Basic and acidic residues" evidence="1">
    <location>
        <begin position="1423"/>
        <end position="1433"/>
    </location>
</feature>
<feature type="region of interest" description="Disordered" evidence="1">
    <location>
        <begin position="1527"/>
        <end position="1621"/>
    </location>
</feature>
<feature type="compositionally biased region" description="Polar residues" evidence="1">
    <location>
        <begin position="1855"/>
        <end position="1866"/>
    </location>
</feature>
<feature type="compositionally biased region" description="Polar residues" evidence="1">
    <location>
        <begin position="1584"/>
        <end position="1596"/>
    </location>
</feature>
<feature type="region of interest" description="Disordered" evidence="1">
    <location>
        <begin position="1725"/>
        <end position="1866"/>
    </location>
</feature>
<name>A0A0G4LAG7_VERLO</name>
<dbReference type="Proteomes" id="UP000045706">
    <property type="component" value="Unassembled WGS sequence"/>
</dbReference>
<protein>
    <submittedName>
        <fullName evidence="3">Uncharacterized protein</fullName>
    </submittedName>
</protein>
<feature type="compositionally biased region" description="Basic and acidic residues" evidence="1">
    <location>
        <begin position="1734"/>
        <end position="1749"/>
    </location>
</feature>